<evidence type="ECO:0000313" key="1">
    <source>
        <dbReference type="EMBL" id="OPJ81831.1"/>
    </source>
</evidence>
<dbReference type="Proteomes" id="UP000190648">
    <property type="component" value="Unassembled WGS sequence"/>
</dbReference>
<name>A0A1V4KBV6_PATFA</name>
<dbReference type="AlphaFoldDB" id="A0A1V4KBV6"/>
<comment type="caution">
    <text evidence="1">The sequence shown here is derived from an EMBL/GenBank/DDBJ whole genome shotgun (WGS) entry which is preliminary data.</text>
</comment>
<reference evidence="1 2" key="1">
    <citation type="submission" date="2016-02" db="EMBL/GenBank/DDBJ databases">
        <title>Band-tailed pigeon sequencing and assembly.</title>
        <authorList>
            <person name="Soares A.E."/>
            <person name="Novak B.J."/>
            <person name="Rice E.S."/>
            <person name="O'Connell B."/>
            <person name="Chang D."/>
            <person name="Weber S."/>
            <person name="Shapiro B."/>
        </authorList>
    </citation>
    <scope>NUCLEOTIDE SEQUENCE [LARGE SCALE GENOMIC DNA]</scope>
    <source>
        <strain evidence="1">BTP2013</strain>
        <tissue evidence="1">Blood</tissue>
    </source>
</reference>
<gene>
    <name evidence="1" type="ORF">AV530_014373</name>
</gene>
<dbReference type="EMBL" id="LSYS01003958">
    <property type="protein sequence ID" value="OPJ81831.1"/>
    <property type="molecule type" value="Genomic_DNA"/>
</dbReference>
<organism evidence="1 2">
    <name type="scientific">Patagioenas fasciata monilis</name>
    <dbReference type="NCBI Taxonomy" id="372326"/>
    <lineage>
        <taxon>Eukaryota</taxon>
        <taxon>Metazoa</taxon>
        <taxon>Chordata</taxon>
        <taxon>Craniata</taxon>
        <taxon>Vertebrata</taxon>
        <taxon>Euteleostomi</taxon>
        <taxon>Archelosauria</taxon>
        <taxon>Archosauria</taxon>
        <taxon>Dinosauria</taxon>
        <taxon>Saurischia</taxon>
        <taxon>Theropoda</taxon>
        <taxon>Coelurosauria</taxon>
        <taxon>Aves</taxon>
        <taxon>Neognathae</taxon>
        <taxon>Neoaves</taxon>
        <taxon>Columbimorphae</taxon>
        <taxon>Columbiformes</taxon>
        <taxon>Columbidae</taxon>
        <taxon>Patagioenas</taxon>
    </lineage>
</organism>
<sequence>MYKRKENTPRAKKALHLLPRNFPMQKRCNALSPRWNRAAVSLPEQGFLRDEMAEMGHPHMISLTLLCLHD</sequence>
<evidence type="ECO:0000313" key="2">
    <source>
        <dbReference type="Proteomes" id="UP000190648"/>
    </source>
</evidence>
<protein>
    <submittedName>
        <fullName evidence="1">Uncharacterized protein</fullName>
    </submittedName>
</protein>
<keyword evidence="2" id="KW-1185">Reference proteome</keyword>
<proteinExistence type="predicted"/>
<accession>A0A1V4KBV6</accession>